<feature type="compositionally biased region" description="Basic residues" evidence="2">
    <location>
        <begin position="1"/>
        <end position="12"/>
    </location>
</feature>
<gene>
    <name evidence="3" type="ORF">ACRE_004190</name>
</gene>
<feature type="compositionally biased region" description="Polar residues" evidence="2">
    <location>
        <begin position="198"/>
        <end position="208"/>
    </location>
</feature>
<feature type="compositionally biased region" description="Polar residues" evidence="2">
    <location>
        <begin position="14"/>
        <end position="26"/>
    </location>
</feature>
<dbReference type="GO" id="GO:0003677">
    <property type="term" value="F:DNA binding"/>
    <property type="evidence" value="ECO:0007669"/>
    <property type="project" value="InterPro"/>
</dbReference>
<sequence length="524" mass="57531">MARKSASPRRARLSIQSNASADASRQNVEEHEADAEAESRPRKRGRPRKSLDSNAEAPPTDPKPKPRKRGRPSSLGAKEGPPPAVEGPLKSKRMRPQRRGNEVADQAGDQQIEPSSPTRKKATKKKKPRVSLQKADEPQQAEEQQPPAKRKRGRPSLQDAATAEANTNSTRAAESREDQGTEAVDGAPSRKRGRPTRNRTSPGDQETSPSRRRSKAAVDEESEQPETSTRHRSSQIAQLEAEAPPNPYAHIVPRIRGVKQSTIDAKWRPLSDPSIAAATETLALAHRPIMQRLASTHLRRQHTSSALSLLHRRISRKLHRGLPFPPPAALAAAGGGPRKKGRRGRNGGHEAELDFESVLGGSRALQRQLDPALHAVELLRKEKERMERELERDYKTLRNLEAGARGQARQQREQLKKAHVLAPEAAVAREKREEDVEMVFDDGEGSMPPGAVFKGISADSYGQDLDDEELKALALQLSGHVDSIKTNLAQTEGLVPQMASSGAALRSVLLRHLDQEKYDGVVLG</sequence>
<dbReference type="PRINTS" id="PR00929">
    <property type="entry name" value="ATHOOK"/>
</dbReference>
<keyword evidence="4" id="KW-1185">Reference proteome</keyword>
<dbReference type="Proteomes" id="UP000029964">
    <property type="component" value="Unassembled WGS sequence"/>
</dbReference>
<dbReference type="OrthoDB" id="2420947at2759"/>
<dbReference type="HOGENOM" id="CLU_023691_0_0_1"/>
<evidence type="ECO:0000313" key="3">
    <source>
        <dbReference type="EMBL" id="KFH48739.1"/>
    </source>
</evidence>
<dbReference type="AlphaFoldDB" id="A0A086THA7"/>
<accession>A0A086THA7</accession>
<dbReference type="SMART" id="SM00384">
    <property type="entry name" value="AT_hook"/>
    <property type="match status" value="4"/>
</dbReference>
<dbReference type="Pfam" id="PF13094">
    <property type="entry name" value="CENP-Q"/>
    <property type="match status" value="1"/>
</dbReference>
<name>A0A086THA7_HAPC1</name>
<dbReference type="EMBL" id="JPKY01000002">
    <property type="protein sequence ID" value="KFH48739.1"/>
    <property type="molecule type" value="Genomic_DNA"/>
</dbReference>
<protein>
    <submittedName>
        <fullName evidence="3">Uncharacterized protein</fullName>
    </submittedName>
</protein>
<dbReference type="STRING" id="857340.A0A086THA7"/>
<evidence type="ECO:0000256" key="1">
    <source>
        <dbReference type="SAM" id="Coils"/>
    </source>
</evidence>
<feature type="coiled-coil region" evidence="1">
    <location>
        <begin position="373"/>
        <end position="403"/>
    </location>
</feature>
<reference evidence="4" key="1">
    <citation type="journal article" date="2014" name="Genome Announc.">
        <title>Genome sequence and annotation of Acremonium chrysogenum, producer of the beta-lactam antibiotic cephalosporin C.</title>
        <authorList>
            <person name="Terfehr D."/>
            <person name="Dahlmann T.A."/>
            <person name="Specht T."/>
            <person name="Zadra I."/>
            <person name="Kuernsteiner H."/>
            <person name="Kueck U."/>
        </authorList>
    </citation>
    <scope>NUCLEOTIDE SEQUENCE [LARGE SCALE GENOMIC DNA]</scope>
    <source>
        <strain evidence="4">ATCC 11550 / CBS 779.69 / DSM 880 / IAM 14645 / JCM 23072 / IMI 49137</strain>
    </source>
</reference>
<feature type="region of interest" description="Disordered" evidence="2">
    <location>
        <begin position="1"/>
        <end position="251"/>
    </location>
</feature>
<dbReference type="InterPro" id="IPR025212">
    <property type="entry name" value="CAD_CENP-Q"/>
</dbReference>
<evidence type="ECO:0000313" key="4">
    <source>
        <dbReference type="Proteomes" id="UP000029964"/>
    </source>
</evidence>
<feature type="compositionally biased region" description="Basic residues" evidence="2">
    <location>
        <begin position="337"/>
        <end position="346"/>
    </location>
</feature>
<proteinExistence type="predicted"/>
<feature type="compositionally biased region" description="Basic residues" evidence="2">
    <location>
        <begin position="118"/>
        <end position="129"/>
    </location>
</feature>
<dbReference type="InterPro" id="IPR017956">
    <property type="entry name" value="AT_hook_DNA-bd_motif"/>
</dbReference>
<organism evidence="3 4">
    <name type="scientific">Hapsidospora chrysogenum (strain ATCC 11550 / CBS 779.69 / DSM 880 / IAM 14645 / JCM 23072 / IMI 49137)</name>
    <name type="common">Acremonium chrysogenum</name>
    <dbReference type="NCBI Taxonomy" id="857340"/>
    <lineage>
        <taxon>Eukaryota</taxon>
        <taxon>Fungi</taxon>
        <taxon>Dikarya</taxon>
        <taxon>Ascomycota</taxon>
        <taxon>Pezizomycotina</taxon>
        <taxon>Sordariomycetes</taxon>
        <taxon>Hypocreomycetidae</taxon>
        <taxon>Hypocreales</taxon>
        <taxon>Bionectriaceae</taxon>
        <taxon>Hapsidospora</taxon>
    </lineage>
</organism>
<evidence type="ECO:0000256" key="2">
    <source>
        <dbReference type="SAM" id="MobiDB-lite"/>
    </source>
</evidence>
<comment type="caution">
    <text evidence="3">The sequence shown here is derived from an EMBL/GenBank/DDBJ whole genome shotgun (WGS) entry which is preliminary data.</text>
</comment>
<feature type="region of interest" description="Disordered" evidence="2">
    <location>
        <begin position="320"/>
        <end position="349"/>
    </location>
</feature>
<keyword evidence="1" id="KW-0175">Coiled coil</keyword>